<evidence type="ECO:0000259" key="1">
    <source>
        <dbReference type="Pfam" id="PF13460"/>
    </source>
</evidence>
<dbReference type="EMBL" id="OBQC01000004">
    <property type="protein sequence ID" value="SOC38642.1"/>
    <property type="molecule type" value="Genomic_DNA"/>
</dbReference>
<gene>
    <name evidence="2" type="ORF">SAMN05877842_104203</name>
</gene>
<evidence type="ECO:0000313" key="3">
    <source>
        <dbReference type="Proteomes" id="UP000219252"/>
    </source>
</evidence>
<organism evidence="2 3">
    <name type="scientific">Ureibacillus acetophenoni</name>
    <dbReference type="NCBI Taxonomy" id="614649"/>
    <lineage>
        <taxon>Bacteria</taxon>
        <taxon>Bacillati</taxon>
        <taxon>Bacillota</taxon>
        <taxon>Bacilli</taxon>
        <taxon>Bacillales</taxon>
        <taxon>Caryophanaceae</taxon>
        <taxon>Ureibacillus</taxon>
    </lineage>
</organism>
<dbReference type="SUPFAM" id="SSF51735">
    <property type="entry name" value="NAD(P)-binding Rossmann-fold domains"/>
    <property type="match status" value="1"/>
</dbReference>
<sequence length="214" mass="23418">MKVLIVGANGQIGKEVVKLLHESSEYSVRAFVRSEDQLKAYENQGVEAILGNLEGTVEQIAEAVKGCDAVVFTAGSGGHTGYDKTLLIDLDGAVKVMEAAEKVGANRFIMVSALQAHNRENWNQKIIPYYVAKHYADRMLVQSNLNYTIIRPGGLLNEPGTGKVQIAENLERSTVPREDVAKTIVEVIKAENTFRKSFDLVSGDTVIEKAVKNI</sequence>
<feature type="domain" description="NAD(P)-binding" evidence="1">
    <location>
        <begin position="7"/>
        <end position="190"/>
    </location>
</feature>
<dbReference type="RefSeq" id="WP_097149193.1">
    <property type="nucleotide sequence ID" value="NZ_OBQC01000004.1"/>
</dbReference>
<reference evidence="3" key="1">
    <citation type="submission" date="2017-08" db="EMBL/GenBank/DDBJ databases">
        <authorList>
            <person name="Varghese N."/>
            <person name="Submissions S."/>
        </authorList>
    </citation>
    <scope>NUCLEOTIDE SEQUENCE [LARGE SCALE GENOMIC DNA]</scope>
    <source>
        <strain evidence="3">JC23</strain>
    </source>
</reference>
<protein>
    <submittedName>
        <fullName evidence="2">Uncharacterized protein YbjT</fullName>
    </submittedName>
</protein>
<dbReference type="Proteomes" id="UP000219252">
    <property type="component" value="Unassembled WGS sequence"/>
</dbReference>
<dbReference type="AlphaFoldDB" id="A0A285U9Z4"/>
<dbReference type="PANTHER" id="PTHR15020">
    <property type="entry name" value="FLAVIN REDUCTASE-RELATED"/>
    <property type="match status" value="1"/>
</dbReference>
<evidence type="ECO:0000313" key="2">
    <source>
        <dbReference type="EMBL" id="SOC38642.1"/>
    </source>
</evidence>
<dbReference type="InterPro" id="IPR016040">
    <property type="entry name" value="NAD(P)-bd_dom"/>
</dbReference>
<proteinExistence type="predicted"/>
<dbReference type="Gene3D" id="3.40.50.720">
    <property type="entry name" value="NAD(P)-binding Rossmann-like Domain"/>
    <property type="match status" value="1"/>
</dbReference>
<dbReference type="OrthoDB" id="9803892at2"/>
<keyword evidence="3" id="KW-1185">Reference proteome</keyword>
<dbReference type="InterPro" id="IPR036291">
    <property type="entry name" value="NAD(P)-bd_dom_sf"/>
</dbReference>
<dbReference type="CDD" id="cd05243">
    <property type="entry name" value="SDR_a5"/>
    <property type="match status" value="1"/>
</dbReference>
<dbReference type="PANTHER" id="PTHR15020:SF50">
    <property type="entry name" value="UPF0659 PROTEIN YMR090W"/>
    <property type="match status" value="1"/>
</dbReference>
<name>A0A285U9Z4_9BACL</name>
<accession>A0A285U9Z4</accession>
<dbReference type="Pfam" id="PF13460">
    <property type="entry name" value="NAD_binding_10"/>
    <property type="match status" value="1"/>
</dbReference>